<feature type="compositionally biased region" description="Polar residues" evidence="1">
    <location>
        <begin position="139"/>
        <end position="149"/>
    </location>
</feature>
<protein>
    <recommendedName>
        <fullName evidence="3">DUF948 domain-containing protein</fullName>
    </recommendedName>
</protein>
<evidence type="ECO:0000256" key="1">
    <source>
        <dbReference type="SAM" id="MobiDB-lite"/>
    </source>
</evidence>
<dbReference type="RefSeq" id="WP_011610902.1">
    <property type="nucleotide sequence ID" value="NC_008312.1"/>
</dbReference>
<dbReference type="PANTHER" id="PTHR33825">
    <property type="entry name" value="CHITINASE-LIKE PROTEIN"/>
    <property type="match status" value="1"/>
</dbReference>
<name>Q116Q8_TRIEI</name>
<dbReference type="AlphaFoldDB" id="Q116Q8"/>
<proteinExistence type="predicted"/>
<evidence type="ECO:0000313" key="2">
    <source>
        <dbReference type="EMBL" id="ABG50516.1"/>
    </source>
</evidence>
<dbReference type="OrthoDB" id="465155at2"/>
<gene>
    <name evidence="2" type="ordered locus">Tery_1154</name>
</gene>
<dbReference type="eggNOG" id="ENOG5031501">
    <property type="taxonomic scope" value="Bacteria"/>
</dbReference>
<reference evidence="2" key="1">
    <citation type="submission" date="2006-06" db="EMBL/GenBank/DDBJ databases">
        <title>Complete sequence of Trichodesmium erythraeum IMS101.</title>
        <authorList>
            <consortium name="US DOE Joint Genome Institute"/>
            <person name="Copeland A."/>
            <person name="Lucas S."/>
            <person name="Lapidus A."/>
            <person name="Barry K."/>
            <person name="Detter J.C."/>
            <person name="Glavina del Rio T."/>
            <person name="Hammon N."/>
            <person name="Israni S."/>
            <person name="Dalin E."/>
            <person name="Tice H."/>
            <person name="Pitluck S."/>
            <person name="Kiss H."/>
            <person name="Munk A.C."/>
            <person name="Brettin T."/>
            <person name="Bruce D."/>
            <person name="Han C."/>
            <person name="Tapia R."/>
            <person name="Gilna P."/>
            <person name="Schmutz J."/>
            <person name="Larimer F."/>
            <person name="Land M."/>
            <person name="Hauser L."/>
            <person name="Kyrpides N."/>
            <person name="Kim E."/>
            <person name="Richardson P."/>
        </authorList>
    </citation>
    <scope>NUCLEOTIDE SEQUENCE [LARGE SCALE GENOMIC DNA]</scope>
    <source>
        <strain evidence="2">IMS101</strain>
    </source>
</reference>
<dbReference type="HOGENOM" id="CLU_112010_1_1_3"/>
<organism evidence="2">
    <name type="scientific">Trichodesmium erythraeum (strain IMS101)</name>
    <dbReference type="NCBI Taxonomy" id="203124"/>
    <lineage>
        <taxon>Bacteria</taxon>
        <taxon>Bacillati</taxon>
        <taxon>Cyanobacteriota</taxon>
        <taxon>Cyanophyceae</taxon>
        <taxon>Oscillatoriophycideae</taxon>
        <taxon>Oscillatoriales</taxon>
        <taxon>Microcoleaceae</taxon>
        <taxon>Trichodesmium</taxon>
    </lineage>
</organism>
<evidence type="ECO:0008006" key="3">
    <source>
        <dbReference type="Google" id="ProtNLM"/>
    </source>
</evidence>
<dbReference type="EMBL" id="CP000393">
    <property type="protein sequence ID" value="ABG50516.1"/>
    <property type="molecule type" value="Genomic_DNA"/>
</dbReference>
<dbReference type="STRING" id="203124.Tery_1154"/>
<dbReference type="PANTHER" id="PTHR33825:SF5">
    <property type="entry name" value="TRANSMEMBRANE PROTEIN"/>
    <property type="match status" value="1"/>
</dbReference>
<accession>Q116Q8</accession>
<sequence>MNNSLFWLGLSLFLVAFSLTTVLIVTLPAMLALARAARSIEKLADILARELPSTLEAIRLTGIEISELTDDINDSVQTAGEIVKQVDQKISHVRKQTKQVKTTTNSIFTGIKVAWKTFSCQQQGKKNTRKQLKHLSPYSDKNNSQNNFLSKDITPISETKDSNLNSESSTKQKTDRK</sequence>
<feature type="region of interest" description="Disordered" evidence="1">
    <location>
        <begin position="128"/>
        <end position="177"/>
    </location>
</feature>
<dbReference type="KEGG" id="ter:Tery_1154"/>